<reference evidence="9" key="1">
    <citation type="submission" date="2023-06" db="EMBL/GenBank/DDBJ databases">
        <title>Genome-scale phylogeny and comparative genomics of the fungal order Sordariales.</title>
        <authorList>
            <consortium name="Lawrence Berkeley National Laboratory"/>
            <person name="Hensen N."/>
            <person name="Bonometti L."/>
            <person name="Westerberg I."/>
            <person name="Brannstrom I.O."/>
            <person name="Guillou S."/>
            <person name="Cros-Aarteil S."/>
            <person name="Calhoun S."/>
            <person name="Haridas S."/>
            <person name="Kuo A."/>
            <person name="Mondo S."/>
            <person name="Pangilinan J."/>
            <person name="Riley R."/>
            <person name="Labutti K."/>
            <person name="Andreopoulos B."/>
            <person name="Lipzen A."/>
            <person name="Chen C."/>
            <person name="Yanf M."/>
            <person name="Daum C."/>
            <person name="Ng V."/>
            <person name="Clum A."/>
            <person name="Steindorff A."/>
            <person name="Ohm R."/>
            <person name="Martin F."/>
            <person name="Silar P."/>
            <person name="Natvig D."/>
            <person name="Lalanne C."/>
            <person name="Gautier V."/>
            <person name="Ament-Velasquez S.L."/>
            <person name="Kruys A."/>
            <person name="Hutchinson M.I."/>
            <person name="Powell A.J."/>
            <person name="Barry K."/>
            <person name="Miller A.N."/>
            <person name="Grigoriev I.V."/>
            <person name="Debuchy R."/>
            <person name="Gladieux P."/>
            <person name="Thoren M.H."/>
            <person name="Johannesson H."/>
        </authorList>
    </citation>
    <scope>NUCLEOTIDE SEQUENCE</scope>
    <source>
        <strain evidence="9">CBS 540.89</strain>
    </source>
</reference>
<gene>
    <name evidence="9" type="ORF">B0T21DRAFT_323445</name>
</gene>
<evidence type="ECO:0000256" key="5">
    <source>
        <dbReference type="ARBA" id="ARBA00022825"/>
    </source>
</evidence>
<accession>A0AA40K7C3</accession>
<name>A0AA40K7C3_9PEZI</name>
<evidence type="ECO:0000256" key="6">
    <source>
        <dbReference type="ARBA" id="ARBA00032829"/>
    </source>
</evidence>
<feature type="transmembrane region" description="Helical" evidence="7">
    <location>
        <begin position="74"/>
        <end position="95"/>
    </location>
</feature>
<keyword evidence="7" id="KW-1133">Transmembrane helix</keyword>
<keyword evidence="3" id="KW-0732">Signal</keyword>
<evidence type="ECO:0000256" key="7">
    <source>
        <dbReference type="SAM" id="Phobius"/>
    </source>
</evidence>
<dbReference type="InterPro" id="IPR029058">
    <property type="entry name" value="AB_hydrolase_fold"/>
</dbReference>
<dbReference type="InterPro" id="IPR011659">
    <property type="entry name" value="WD40"/>
</dbReference>
<dbReference type="EMBL" id="JAUKTV010000001">
    <property type="protein sequence ID" value="KAK0748052.1"/>
    <property type="molecule type" value="Genomic_DNA"/>
</dbReference>
<evidence type="ECO:0000313" key="9">
    <source>
        <dbReference type="EMBL" id="KAK0748052.1"/>
    </source>
</evidence>
<dbReference type="InterPro" id="IPR001375">
    <property type="entry name" value="Peptidase_S9_cat"/>
</dbReference>
<comment type="caution">
    <text evidence="9">The sequence shown here is derived from an EMBL/GenBank/DDBJ whole genome shotgun (WGS) entry which is preliminary data.</text>
</comment>
<feature type="domain" description="Peptidase S9 prolyl oligopeptidase catalytic" evidence="8">
    <location>
        <begin position="595"/>
        <end position="804"/>
    </location>
</feature>
<dbReference type="Proteomes" id="UP001172159">
    <property type="component" value="Unassembled WGS sequence"/>
</dbReference>
<sequence length="850" mass="93810">MGVQEGPEWCGYDEQAQAAGLSMRGVRRGRKRGRGCTYLDGGAPHLDDTTTTTTQAVIVPELQFLSNKHTPRRLFPSFFGVLTITFFVCFISSLFSTTTASPVLTSDNMTIMATKFTPEVMLSAARRSPAVPNSNGTLALYTVSVYSFEEHKRKSEIRVLTIANGQSTVLVEGNGASEPNWVGDEEFVWLEGVGDKGETELRWGDVKGQRGRVAVFPGPVGNLKVKDVSGGDGEKRFVIAFSVVMTPEGEMHNPVTEKKPLSSGRVYDGLFVRHWDSWNTENRNSIRYGILVPVASGGWKIEGMVDALWGTGLSSPVPPFGGTGDFDIGPRGLVFVAKDPGLDPAIYTKTNLYYLSLRELAQAEPKPKLVETPGLEGYSQSPVFSNDGNKIAFTRMRSKQYESDKTRLLLVKDLDELKAEEFYATEDGEGGWDARPDAILWSADDKTLYVTAEHRARSLIFQLPSSPSEAGKNLPSVVPTTDGSVNDLRLLSTTVSAHSPVAGRLFVTSSSLVDNSCYSIANPSQSTFHVVSSNSKQGKSFGLSQLSVDDITFKGAGDYNVHALVMRPSNFNPKKKYPLCFLIHGGPQGAWSDSWSTRWNPAVFAEQGYVVVSPNPTGSTGYGMALQNGIKGDWGGKPYNDLVNAFEYIRDHLDYVDTDRAVALGASYGGYMVNWIQGHPLGRKFKALVCHDGVFSTSNQWSTEELFFPIHDFEGTIYDNKEGYEKWDPAKHLNEWATPQLIIHSELDYRLPVTEGLAAFNVLQAKKVPSKLLVFPDENHWVLKPENSLVWHREVLGWINKHSGVEDQAQAESQTQALAAKREAERLEQQERDNYNFAALVRKLVLAGQR</sequence>
<dbReference type="Gene3D" id="3.40.50.1820">
    <property type="entry name" value="alpha/beta hydrolase"/>
    <property type="match status" value="1"/>
</dbReference>
<evidence type="ECO:0000313" key="10">
    <source>
        <dbReference type="Proteomes" id="UP001172159"/>
    </source>
</evidence>
<dbReference type="SUPFAM" id="SSF53474">
    <property type="entry name" value="alpha/beta-Hydrolases"/>
    <property type="match status" value="1"/>
</dbReference>
<keyword evidence="7" id="KW-0812">Transmembrane</keyword>
<keyword evidence="5" id="KW-0720">Serine protease</keyword>
<proteinExistence type="inferred from homology"/>
<keyword evidence="7" id="KW-0472">Membrane</keyword>
<dbReference type="AlphaFoldDB" id="A0AA40K7C3"/>
<keyword evidence="10" id="KW-1185">Reference proteome</keyword>
<evidence type="ECO:0000256" key="4">
    <source>
        <dbReference type="ARBA" id="ARBA00022801"/>
    </source>
</evidence>
<dbReference type="SUPFAM" id="SSF82171">
    <property type="entry name" value="DPP6 N-terminal domain-like"/>
    <property type="match status" value="1"/>
</dbReference>
<comment type="similarity">
    <text evidence="1">Belongs to the peptidase S9C family.</text>
</comment>
<dbReference type="PANTHER" id="PTHR42776:SF13">
    <property type="entry name" value="DIPEPTIDYL-PEPTIDASE 5"/>
    <property type="match status" value="1"/>
</dbReference>
<evidence type="ECO:0000256" key="2">
    <source>
        <dbReference type="ARBA" id="ARBA00022670"/>
    </source>
</evidence>
<dbReference type="Pfam" id="PF00326">
    <property type="entry name" value="Peptidase_S9"/>
    <property type="match status" value="1"/>
</dbReference>
<keyword evidence="2" id="KW-0645">Protease</keyword>
<protein>
    <recommendedName>
        <fullName evidence="6">Dipeptidyl-peptidase V</fullName>
    </recommendedName>
</protein>
<evidence type="ECO:0000256" key="3">
    <source>
        <dbReference type="ARBA" id="ARBA00022729"/>
    </source>
</evidence>
<dbReference type="FunFam" id="3.40.50.1820:FF:000028">
    <property type="entry name" value="S9 family peptidase"/>
    <property type="match status" value="1"/>
</dbReference>
<dbReference type="GO" id="GO:0004252">
    <property type="term" value="F:serine-type endopeptidase activity"/>
    <property type="evidence" value="ECO:0007669"/>
    <property type="project" value="TreeGrafter"/>
</dbReference>
<dbReference type="PANTHER" id="PTHR42776">
    <property type="entry name" value="SERINE PEPTIDASE S9 FAMILY MEMBER"/>
    <property type="match status" value="1"/>
</dbReference>
<organism evidence="9 10">
    <name type="scientific">Apiosordaria backusii</name>
    <dbReference type="NCBI Taxonomy" id="314023"/>
    <lineage>
        <taxon>Eukaryota</taxon>
        <taxon>Fungi</taxon>
        <taxon>Dikarya</taxon>
        <taxon>Ascomycota</taxon>
        <taxon>Pezizomycotina</taxon>
        <taxon>Sordariomycetes</taxon>
        <taxon>Sordariomycetidae</taxon>
        <taxon>Sordariales</taxon>
        <taxon>Lasiosphaeriaceae</taxon>
        <taxon>Apiosordaria</taxon>
    </lineage>
</organism>
<keyword evidence="4" id="KW-0378">Hydrolase</keyword>
<dbReference type="GO" id="GO:0006508">
    <property type="term" value="P:proteolysis"/>
    <property type="evidence" value="ECO:0007669"/>
    <property type="project" value="UniProtKB-KW"/>
</dbReference>
<evidence type="ECO:0000259" key="8">
    <source>
        <dbReference type="Pfam" id="PF00326"/>
    </source>
</evidence>
<dbReference type="Gene3D" id="2.120.10.30">
    <property type="entry name" value="TolB, C-terminal domain"/>
    <property type="match status" value="1"/>
</dbReference>
<evidence type="ECO:0000256" key="1">
    <source>
        <dbReference type="ARBA" id="ARBA00010040"/>
    </source>
</evidence>
<dbReference type="InterPro" id="IPR011042">
    <property type="entry name" value="6-blade_b-propeller_TolB-like"/>
</dbReference>
<dbReference type="Pfam" id="PF07676">
    <property type="entry name" value="PD40"/>
    <property type="match status" value="1"/>
</dbReference>